<accession>A0A2P5FXV2</accession>
<gene>
    <name evidence="1" type="ORF">TorRG33x02_016080</name>
</gene>
<name>A0A2P5FXV2_TREOI</name>
<reference evidence="2" key="1">
    <citation type="submission" date="2016-06" db="EMBL/GenBank/DDBJ databases">
        <title>Parallel loss of symbiosis genes in relatives of nitrogen-fixing non-legume Parasponia.</title>
        <authorList>
            <person name="Van Velzen R."/>
            <person name="Holmer R."/>
            <person name="Bu F."/>
            <person name="Rutten L."/>
            <person name="Van Zeijl A."/>
            <person name="Liu W."/>
            <person name="Santuari L."/>
            <person name="Cao Q."/>
            <person name="Sharma T."/>
            <person name="Shen D."/>
            <person name="Roswanjaya Y."/>
            <person name="Wardhani T."/>
            <person name="Kalhor M.S."/>
            <person name="Jansen J."/>
            <person name="Van den Hoogen J."/>
            <person name="Gungor B."/>
            <person name="Hartog M."/>
            <person name="Hontelez J."/>
            <person name="Verver J."/>
            <person name="Yang W.-C."/>
            <person name="Schijlen E."/>
            <person name="Repin R."/>
            <person name="Schilthuizen M."/>
            <person name="Schranz E."/>
            <person name="Heidstra R."/>
            <person name="Miyata K."/>
            <person name="Fedorova E."/>
            <person name="Kohlen W."/>
            <person name="Bisseling T."/>
            <person name="Smit S."/>
            <person name="Geurts R."/>
        </authorList>
    </citation>
    <scope>NUCLEOTIDE SEQUENCE [LARGE SCALE GENOMIC DNA]</scope>
    <source>
        <strain evidence="2">cv. RG33-2</strain>
    </source>
</reference>
<sequence length="104" mass="11662">MAFSIGYLIVRMDLTNSTIASKLTSRCPQLLIWLRGPNSSLGTLYETILDFVDTGFIKCNFNSRAIYHGKPCDENNHIGPLTHLNPIFGFQSHVEILIITHGLK</sequence>
<protein>
    <submittedName>
        <fullName evidence="1">Uncharacterized protein</fullName>
    </submittedName>
</protein>
<proteinExistence type="predicted"/>
<keyword evidence="2" id="KW-1185">Reference proteome</keyword>
<dbReference type="InParanoid" id="A0A2P5FXV2"/>
<evidence type="ECO:0000313" key="2">
    <source>
        <dbReference type="Proteomes" id="UP000237000"/>
    </source>
</evidence>
<dbReference type="EMBL" id="JXTC01000004">
    <property type="protein sequence ID" value="POO02622.1"/>
    <property type="molecule type" value="Genomic_DNA"/>
</dbReference>
<comment type="caution">
    <text evidence="1">The sequence shown here is derived from an EMBL/GenBank/DDBJ whole genome shotgun (WGS) entry which is preliminary data.</text>
</comment>
<dbReference type="Proteomes" id="UP000237000">
    <property type="component" value="Unassembled WGS sequence"/>
</dbReference>
<evidence type="ECO:0000313" key="1">
    <source>
        <dbReference type="EMBL" id="POO02622.1"/>
    </source>
</evidence>
<organism evidence="1 2">
    <name type="scientific">Trema orientale</name>
    <name type="common">Charcoal tree</name>
    <name type="synonym">Celtis orientalis</name>
    <dbReference type="NCBI Taxonomy" id="63057"/>
    <lineage>
        <taxon>Eukaryota</taxon>
        <taxon>Viridiplantae</taxon>
        <taxon>Streptophyta</taxon>
        <taxon>Embryophyta</taxon>
        <taxon>Tracheophyta</taxon>
        <taxon>Spermatophyta</taxon>
        <taxon>Magnoliopsida</taxon>
        <taxon>eudicotyledons</taxon>
        <taxon>Gunneridae</taxon>
        <taxon>Pentapetalae</taxon>
        <taxon>rosids</taxon>
        <taxon>fabids</taxon>
        <taxon>Rosales</taxon>
        <taxon>Cannabaceae</taxon>
        <taxon>Trema</taxon>
    </lineage>
</organism>
<dbReference type="AlphaFoldDB" id="A0A2P5FXV2"/>